<dbReference type="GO" id="GO:0015562">
    <property type="term" value="F:efflux transmembrane transporter activity"/>
    <property type="evidence" value="ECO:0007669"/>
    <property type="project" value="InterPro"/>
</dbReference>
<evidence type="ECO:0000256" key="5">
    <source>
        <dbReference type="ARBA" id="ARBA00022692"/>
    </source>
</evidence>
<evidence type="ECO:0000256" key="3">
    <source>
        <dbReference type="ARBA" id="ARBA00022448"/>
    </source>
</evidence>
<keyword evidence="7" id="KW-0998">Cell outer membrane</keyword>
<evidence type="ECO:0000313" key="10">
    <source>
        <dbReference type="Proteomes" id="UP000184480"/>
    </source>
</evidence>
<protein>
    <submittedName>
        <fullName evidence="9">Outer membrane protein TolC</fullName>
    </submittedName>
</protein>
<dbReference type="OrthoDB" id="976750at2"/>
<gene>
    <name evidence="9" type="ORF">SAMN05444362_101163</name>
</gene>
<evidence type="ECO:0000256" key="7">
    <source>
        <dbReference type="ARBA" id="ARBA00023237"/>
    </source>
</evidence>
<keyword evidence="4" id="KW-1134">Transmembrane beta strand</keyword>
<keyword evidence="5" id="KW-0812">Transmembrane</keyword>
<dbReference type="Gene3D" id="1.20.1600.10">
    <property type="entry name" value="Outer membrane efflux proteins (OEP)"/>
    <property type="match status" value="1"/>
</dbReference>
<dbReference type="STRING" id="1346286.SAMN05444362_101163"/>
<dbReference type="EMBL" id="FQUC01000001">
    <property type="protein sequence ID" value="SHE36277.1"/>
    <property type="molecule type" value="Genomic_DNA"/>
</dbReference>
<dbReference type="SUPFAM" id="SSF56954">
    <property type="entry name" value="Outer membrane efflux proteins (OEP)"/>
    <property type="match status" value="1"/>
</dbReference>
<dbReference type="GO" id="GO:0009279">
    <property type="term" value="C:cell outer membrane"/>
    <property type="evidence" value="ECO:0007669"/>
    <property type="project" value="UniProtKB-SubCell"/>
</dbReference>
<evidence type="ECO:0000256" key="1">
    <source>
        <dbReference type="ARBA" id="ARBA00004442"/>
    </source>
</evidence>
<dbReference type="InterPro" id="IPR051906">
    <property type="entry name" value="TolC-like"/>
</dbReference>
<organism evidence="9 10">
    <name type="scientific">Dysgonomonas macrotermitis</name>
    <dbReference type="NCBI Taxonomy" id="1346286"/>
    <lineage>
        <taxon>Bacteria</taxon>
        <taxon>Pseudomonadati</taxon>
        <taxon>Bacteroidota</taxon>
        <taxon>Bacteroidia</taxon>
        <taxon>Bacteroidales</taxon>
        <taxon>Dysgonomonadaceae</taxon>
        <taxon>Dysgonomonas</taxon>
    </lineage>
</organism>
<keyword evidence="8" id="KW-0732">Signal</keyword>
<sequence>MKKLLSYIVVSLIVISSLPAQTIQLTLDECQSKARDNYPLIKQYGLISRSEKFNLENAGKSYLPQVTLNAQATYQSDVTKLPIDISQFGMDIPSMSKDQYKATIDINQVIWDGGQTSAQQGIIKANTAVEQQSLEVNLYQIRDRVNQLYFGILSIDKQIAILKLNTESLNTTLDFVNASFRNGTAMQSDIDAIQVEILNIEQQTTELKASRKSYTDMLSVFIKQEITPEHQLTTPNSAIVAEQNNRPELFYYNKQLELLNKQETAISAKNMPNIGLFTQGGYGRPGLNMLEDQFKLFAIGGVKLTWKFGNLYTKKNEQRLIETQRQLVNIQEETFLFNNTMESSQTSNEIQKYKNLLEKDTQIIALRERVKNASDSKYRNGIYTINDLIKDINAENQARQTMALHEIQYLYSIYNYNNIKGY</sequence>
<dbReference type="Pfam" id="PF02321">
    <property type="entry name" value="OEP"/>
    <property type="match status" value="1"/>
</dbReference>
<evidence type="ECO:0000256" key="8">
    <source>
        <dbReference type="SAM" id="SignalP"/>
    </source>
</evidence>
<dbReference type="GO" id="GO:0015288">
    <property type="term" value="F:porin activity"/>
    <property type="evidence" value="ECO:0007669"/>
    <property type="project" value="TreeGrafter"/>
</dbReference>
<accession>A0A1M4SW65</accession>
<dbReference type="GO" id="GO:1990281">
    <property type="term" value="C:efflux pump complex"/>
    <property type="evidence" value="ECO:0007669"/>
    <property type="project" value="TreeGrafter"/>
</dbReference>
<keyword evidence="6" id="KW-0472">Membrane</keyword>
<name>A0A1M4SW65_9BACT</name>
<reference evidence="10" key="1">
    <citation type="submission" date="2016-11" db="EMBL/GenBank/DDBJ databases">
        <authorList>
            <person name="Varghese N."/>
            <person name="Submissions S."/>
        </authorList>
    </citation>
    <scope>NUCLEOTIDE SEQUENCE [LARGE SCALE GENOMIC DNA]</scope>
    <source>
        <strain evidence="10">DSM 27370</strain>
    </source>
</reference>
<feature type="signal peptide" evidence="8">
    <location>
        <begin position="1"/>
        <end position="22"/>
    </location>
</feature>
<evidence type="ECO:0000313" key="9">
    <source>
        <dbReference type="EMBL" id="SHE36277.1"/>
    </source>
</evidence>
<evidence type="ECO:0000256" key="6">
    <source>
        <dbReference type="ARBA" id="ARBA00023136"/>
    </source>
</evidence>
<keyword evidence="3" id="KW-0813">Transport</keyword>
<comment type="subcellular location">
    <subcellularLocation>
        <location evidence="1">Cell outer membrane</location>
    </subcellularLocation>
</comment>
<comment type="similarity">
    <text evidence="2">Belongs to the outer membrane factor (OMF) (TC 1.B.17) family.</text>
</comment>
<evidence type="ECO:0000256" key="2">
    <source>
        <dbReference type="ARBA" id="ARBA00007613"/>
    </source>
</evidence>
<dbReference type="AlphaFoldDB" id="A0A1M4SW65"/>
<evidence type="ECO:0000256" key="4">
    <source>
        <dbReference type="ARBA" id="ARBA00022452"/>
    </source>
</evidence>
<proteinExistence type="inferred from homology"/>
<dbReference type="PANTHER" id="PTHR30026">
    <property type="entry name" value="OUTER MEMBRANE PROTEIN TOLC"/>
    <property type="match status" value="1"/>
</dbReference>
<dbReference type="PANTHER" id="PTHR30026:SF20">
    <property type="entry name" value="OUTER MEMBRANE PROTEIN TOLC"/>
    <property type="match status" value="1"/>
</dbReference>
<keyword evidence="10" id="KW-1185">Reference proteome</keyword>
<dbReference type="InterPro" id="IPR003423">
    <property type="entry name" value="OMP_efflux"/>
</dbReference>
<feature type="chain" id="PRO_5009907399" evidence="8">
    <location>
        <begin position="23"/>
        <end position="422"/>
    </location>
</feature>
<dbReference type="RefSeq" id="WP_062175272.1">
    <property type="nucleotide sequence ID" value="NZ_BBXL01000001.1"/>
</dbReference>
<dbReference type="Proteomes" id="UP000184480">
    <property type="component" value="Unassembled WGS sequence"/>
</dbReference>